<reference evidence="1" key="1">
    <citation type="submission" date="2021-01" db="EMBL/GenBank/DDBJ databases">
        <title>Genome public.</title>
        <authorList>
            <person name="Liu C."/>
            <person name="Sun Q."/>
        </authorList>
    </citation>
    <scope>NUCLEOTIDE SEQUENCE</scope>
    <source>
        <strain evidence="1">YIM B02565</strain>
    </source>
</reference>
<accession>A0A937FKA0</accession>
<name>A0A937FKA0_9CLOT</name>
<evidence type="ECO:0000313" key="2">
    <source>
        <dbReference type="Proteomes" id="UP000623681"/>
    </source>
</evidence>
<protein>
    <submittedName>
        <fullName evidence="1">Uncharacterized protein</fullName>
    </submittedName>
</protein>
<organism evidence="1 2">
    <name type="scientific">Clostridium paridis</name>
    <dbReference type="NCBI Taxonomy" id="2803863"/>
    <lineage>
        <taxon>Bacteria</taxon>
        <taxon>Bacillati</taxon>
        <taxon>Bacillota</taxon>
        <taxon>Clostridia</taxon>
        <taxon>Eubacteriales</taxon>
        <taxon>Clostridiaceae</taxon>
        <taxon>Clostridium</taxon>
    </lineage>
</organism>
<dbReference type="AlphaFoldDB" id="A0A937FKA0"/>
<keyword evidence="2" id="KW-1185">Reference proteome</keyword>
<dbReference type="Proteomes" id="UP000623681">
    <property type="component" value="Unassembled WGS sequence"/>
</dbReference>
<dbReference type="RefSeq" id="WP_202769561.1">
    <property type="nucleotide sequence ID" value="NZ_JAESWA010000029.1"/>
</dbReference>
<dbReference type="EMBL" id="JAESWA010000029">
    <property type="protein sequence ID" value="MBL4934102.1"/>
    <property type="molecule type" value="Genomic_DNA"/>
</dbReference>
<comment type="caution">
    <text evidence="1">The sequence shown here is derived from an EMBL/GenBank/DDBJ whole genome shotgun (WGS) entry which is preliminary data.</text>
</comment>
<proteinExistence type="predicted"/>
<sequence>MKCYIYLTAGSYNNEKPEISLDVYSVRRDGDYLMIEDTNGYNHIVNMIEVFAVTYK</sequence>
<evidence type="ECO:0000313" key="1">
    <source>
        <dbReference type="EMBL" id="MBL4934102.1"/>
    </source>
</evidence>
<gene>
    <name evidence="1" type="ORF">JK634_20125</name>
</gene>